<gene>
    <name evidence="2" type="ORF">CBM2594_B10359</name>
</gene>
<reference evidence="2 3" key="1">
    <citation type="submission" date="2018-01" db="EMBL/GenBank/DDBJ databases">
        <authorList>
            <person name="Clerissi C."/>
        </authorList>
    </citation>
    <scope>NUCLEOTIDE SEQUENCE [LARGE SCALE GENOMIC DNA]</scope>
    <source>
        <strain evidence="2">Cupriavidus taiwanensis STM 6021</strain>
    </source>
</reference>
<dbReference type="AlphaFoldDB" id="A0A7Z7JCZ7"/>
<feature type="region of interest" description="Disordered" evidence="1">
    <location>
        <begin position="89"/>
        <end position="131"/>
    </location>
</feature>
<organism evidence="2 3">
    <name type="scientific">Cupriavidus taiwanensis</name>
    <dbReference type="NCBI Taxonomy" id="164546"/>
    <lineage>
        <taxon>Bacteria</taxon>
        <taxon>Pseudomonadati</taxon>
        <taxon>Pseudomonadota</taxon>
        <taxon>Betaproteobacteria</taxon>
        <taxon>Burkholderiales</taxon>
        <taxon>Burkholderiaceae</taxon>
        <taxon>Cupriavidus</taxon>
    </lineage>
</organism>
<protein>
    <submittedName>
        <fullName evidence="2">Uncharacterized protein</fullName>
    </submittedName>
</protein>
<name>A0A7Z7JCZ7_9BURK</name>
<evidence type="ECO:0000313" key="3">
    <source>
        <dbReference type="Proteomes" id="UP000257139"/>
    </source>
</evidence>
<proteinExistence type="predicted"/>
<dbReference type="EMBL" id="LT978514">
    <property type="protein sequence ID" value="SPC21255.1"/>
    <property type="molecule type" value="Genomic_DNA"/>
</dbReference>
<accession>A0A7Z7JCZ7</accession>
<sequence length="131" mass="13982">MGARSALLRNVSRGRCLRSLTFERSQQGVGSLLPALLVGRLRLRCARSLSQVLRTGTECVAALARVIAGEPKGFSRPACFLPSPACGRGAGERAGAATKSSLQQPRRPRPVSAKRAATRFVPQPQNPSFKT</sequence>
<evidence type="ECO:0000256" key="1">
    <source>
        <dbReference type="SAM" id="MobiDB-lite"/>
    </source>
</evidence>
<evidence type="ECO:0000313" key="2">
    <source>
        <dbReference type="EMBL" id="SPC21255.1"/>
    </source>
</evidence>
<dbReference type="Proteomes" id="UP000257139">
    <property type="component" value="Chromosome CBM2594_b"/>
</dbReference>